<sequence>MSFGFSVGDLIGAANLAQRLIQALRGSHDAGEDYRAAITELGYTQQAFFHVINLGSDKNLSRATFQSASCIVMGSIDIIQEFLDRTKKYDKRLGRFSAGPSGLAQGFRKVGWALFKAEDMKRLRATLHVKLTALGVLLAAANV</sequence>
<organism evidence="1 2">
    <name type="scientific">Plenodomus tracheiphilus IPT5</name>
    <dbReference type="NCBI Taxonomy" id="1408161"/>
    <lineage>
        <taxon>Eukaryota</taxon>
        <taxon>Fungi</taxon>
        <taxon>Dikarya</taxon>
        <taxon>Ascomycota</taxon>
        <taxon>Pezizomycotina</taxon>
        <taxon>Dothideomycetes</taxon>
        <taxon>Pleosporomycetidae</taxon>
        <taxon>Pleosporales</taxon>
        <taxon>Pleosporineae</taxon>
        <taxon>Leptosphaeriaceae</taxon>
        <taxon>Plenodomus</taxon>
    </lineage>
</organism>
<dbReference type="Proteomes" id="UP000799423">
    <property type="component" value="Unassembled WGS sequence"/>
</dbReference>
<dbReference type="OrthoDB" id="3045089at2759"/>
<keyword evidence="2" id="KW-1185">Reference proteome</keyword>
<reference evidence="1" key="1">
    <citation type="submission" date="2020-01" db="EMBL/GenBank/DDBJ databases">
        <authorList>
            <consortium name="DOE Joint Genome Institute"/>
            <person name="Haridas S."/>
            <person name="Albert R."/>
            <person name="Binder M."/>
            <person name="Bloem J."/>
            <person name="Labutti K."/>
            <person name="Salamov A."/>
            <person name="Andreopoulos B."/>
            <person name="Baker S.E."/>
            <person name="Barry K."/>
            <person name="Bills G."/>
            <person name="Bluhm B.H."/>
            <person name="Cannon C."/>
            <person name="Castanera R."/>
            <person name="Culley D.E."/>
            <person name="Daum C."/>
            <person name="Ezra D."/>
            <person name="Gonzalez J.B."/>
            <person name="Henrissat B."/>
            <person name="Kuo A."/>
            <person name="Liang C."/>
            <person name="Lipzen A."/>
            <person name="Lutzoni F."/>
            <person name="Magnuson J."/>
            <person name="Mondo S."/>
            <person name="Nolan M."/>
            <person name="Ohm R."/>
            <person name="Pangilinan J."/>
            <person name="Park H.-J."/>
            <person name="Ramirez L."/>
            <person name="Alfaro M."/>
            <person name="Sun H."/>
            <person name="Tritt A."/>
            <person name="Yoshinaga Y."/>
            <person name="Zwiers L.-H."/>
            <person name="Turgeon B.G."/>
            <person name="Goodwin S.B."/>
            <person name="Spatafora J.W."/>
            <person name="Crous P.W."/>
            <person name="Grigoriev I.V."/>
        </authorList>
    </citation>
    <scope>NUCLEOTIDE SEQUENCE</scope>
    <source>
        <strain evidence="1">IPT5</strain>
    </source>
</reference>
<dbReference type="EMBL" id="MU006300">
    <property type="protein sequence ID" value="KAF2852035.1"/>
    <property type="molecule type" value="Genomic_DNA"/>
</dbReference>
<evidence type="ECO:0000313" key="1">
    <source>
        <dbReference type="EMBL" id="KAF2852035.1"/>
    </source>
</evidence>
<evidence type="ECO:0008006" key="3">
    <source>
        <dbReference type="Google" id="ProtNLM"/>
    </source>
</evidence>
<proteinExistence type="predicted"/>
<accession>A0A6A7BC69</accession>
<name>A0A6A7BC69_9PLEO</name>
<evidence type="ECO:0000313" key="2">
    <source>
        <dbReference type="Proteomes" id="UP000799423"/>
    </source>
</evidence>
<dbReference type="PANTHER" id="PTHR38886:SF1">
    <property type="entry name" value="NACHT-NTPASE AND P-LOOP NTPASES N-TERMINAL DOMAIN-CONTAINING PROTEIN"/>
    <property type="match status" value="1"/>
</dbReference>
<protein>
    <recommendedName>
        <fullName evidence="3">Fungal N-terminal domain-containing protein</fullName>
    </recommendedName>
</protein>
<dbReference type="AlphaFoldDB" id="A0A6A7BC69"/>
<gene>
    <name evidence="1" type="ORF">T440DRAFT_516993</name>
</gene>
<dbReference type="PANTHER" id="PTHR38886">
    <property type="entry name" value="SESA DOMAIN-CONTAINING PROTEIN"/>
    <property type="match status" value="1"/>
</dbReference>